<evidence type="ECO:0000259" key="3">
    <source>
        <dbReference type="Pfam" id="PF01408"/>
    </source>
</evidence>
<proteinExistence type="inferred from homology"/>
<keyword evidence="6" id="KW-1185">Reference proteome</keyword>
<evidence type="ECO:0000259" key="4">
    <source>
        <dbReference type="Pfam" id="PF22725"/>
    </source>
</evidence>
<dbReference type="InterPro" id="IPR050984">
    <property type="entry name" value="Gfo/Idh/MocA_domain"/>
</dbReference>
<accession>A0ABT5K365</accession>
<feature type="domain" description="Gfo/Idh/MocA-like oxidoreductase N-terminal" evidence="3">
    <location>
        <begin position="5"/>
        <end position="121"/>
    </location>
</feature>
<dbReference type="SUPFAM" id="SSF51735">
    <property type="entry name" value="NAD(P)-binding Rossmann-fold domains"/>
    <property type="match status" value="1"/>
</dbReference>
<dbReference type="Gene3D" id="3.40.50.720">
    <property type="entry name" value="NAD(P)-binding Rossmann-like Domain"/>
    <property type="match status" value="1"/>
</dbReference>
<comment type="similarity">
    <text evidence="1">Belongs to the Gfo/Idh/MocA family.</text>
</comment>
<feature type="domain" description="GFO/IDH/MocA-like oxidoreductase" evidence="4">
    <location>
        <begin position="134"/>
        <end position="247"/>
    </location>
</feature>
<dbReference type="SUPFAM" id="SSF55347">
    <property type="entry name" value="Glyceraldehyde-3-phosphate dehydrogenase-like, C-terminal domain"/>
    <property type="match status" value="1"/>
</dbReference>
<dbReference type="InterPro" id="IPR055170">
    <property type="entry name" value="GFO_IDH_MocA-like_dom"/>
</dbReference>
<name>A0ABT5K365_9BURK</name>
<dbReference type="RefSeq" id="WP_273672578.1">
    <property type="nucleotide sequence ID" value="NZ_JAQQXR010000007.1"/>
</dbReference>
<dbReference type="Gene3D" id="3.30.360.10">
    <property type="entry name" value="Dihydrodipicolinate Reductase, domain 2"/>
    <property type="match status" value="1"/>
</dbReference>
<evidence type="ECO:0000313" key="6">
    <source>
        <dbReference type="Proteomes" id="UP001221208"/>
    </source>
</evidence>
<dbReference type="InterPro" id="IPR036291">
    <property type="entry name" value="NAD(P)-bd_dom_sf"/>
</dbReference>
<keyword evidence="2" id="KW-0560">Oxidoreductase</keyword>
<organism evidence="5 6">
    <name type="scientific">Janthinobacterium fluminis</name>
    <dbReference type="NCBI Taxonomy" id="2987524"/>
    <lineage>
        <taxon>Bacteria</taxon>
        <taxon>Pseudomonadati</taxon>
        <taxon>Pseudomonadota</taxon>
        <taxon>Betaproteobacteria</taxon>
        <taxon>Burkholderiales</taxon>
        <taxon>Oxalobacteraceae</taxon>
        <taxon>Janthinobacterium</taxon>
    </lineage>
</organism>
<reference evidence="5 6" key="1">
    <citation type="submission" date="2022-10" db="EMBL/GenBank/DDBJ databases">
        <title>Janthinobacterium sp. hw3 Genome sequencing.</title>
        <authorList>
            <person name="Park S."/>
        </authorList>
    </citation>
    <scope>NUCLEOTIDE SEQUENCE [LARGE SCALE GENOMIC DNA]</scope>
    <source>
        <strain evidence="6">hw3</strain>
    </source>
</reference>
<dbReference type="Pfam" id="PF01408">
    <property type="entry name" value="GFO_IDH_MocA"/>
    <property type="match status" value="1"/>
</dbReference>
<evidence type="ECO:0000256" key="1">
    <source>
        <dbReference type="ARBA" id="ARBA00010928"/>
    </source>
</evidence>
<sequence length="329" mass="35229">MDKVIRWGILGTGQIARAMAFALQEAAGAKLVAVASRSGAGAEKFGREFGIKRCHGSYQALADDADVDVIYIATPHALHAANALMCLNGGKHVLCEKAFTMNRREAAEVVALARQKRLFLMEAMWSRFLPAIGEARRIIDSGEIGKVTQIQSDFGFVPQVPPEHRLLNPELGGGALLDIGIYPLSLSAFFLGPVESVQAIAELGPTGVDEQTAFSLRHQGGGVSSCVCSIRAHTPIEMTISGPLGYIRIHNRFFQAQTLTIATADGNARTVEFPHIGSGYAYEAVEVMRCLNAGLIESPLMPHAETLALMGILDTIRAQIGVSYGADKV</sequence>
<dbReference type="Proteomes" id="UP001221208">
    <property type="component" value="Unassembled WGS sequence"/>
</dbReference>
<dbReference type="Pfam" id="PF22725">
    <property type="entry name" value="GFO_IDH_MocA_C3"/>
    <property type="match status" value="1"/>
</dbReference>
<comment type="caution">
    <text evidence="5">The sequence shown here is derived from an EMBL/GenBank/DDBJ whole genome shotgun (WGS) entry which is preliminary data.</text>
</comment>
<dbReference type="InterPro" id="IPR000683">
    <property type="entry name" value="Gfo/Idh/MocA-like_OxRdtase_N"/>
</dbReference>
<evidence type="ECO:0000313" key="5">
    <source>
        <dbReference type="EMBL" id="MDC8759421.1"/>
    </source>
</evidence>
<dbReference type="PANTHER" id="PTHR22604:SF105">
    <property type="entry name" value="TRANS-1,2-DIHYDROBENZENE-1,2-DIOL DEHYDROGENASE"/>
    <property type="match status" value="1"/>
</dbReference>
<protein>
    <submittedName>
        <fullName evidence="5">Gfo/Idh/MocA family oxidoreductase</fullName>
    </submittedName>
</protein>
<gene>
    <name evidence="5" type="ORF">OIK44_17705</name>
</gene>
<dbReference type="EMBL" id="JAQQXR010000007">
    <property type="protein sequence ID" value="MDC8759421.1"/>
    <property type="molecule type" value="Genomic_DNA"/>
</dbReference>
<dbReference type="PANTHER" id="PTHR22604">
    <property type="entry name" value="OXIDOREDUCTASES"/>
    <property type="match status" value="1"/>
</dbReference>
<evidence type="ECO:0000256" key="2">
    <source>
        <dbReference type="ARBA" id="ARBA00023002"/>
    </source>
</evidence>